<dbReference type="SMART" id="SM00382">
    <property type="entry name" value="AAA"/>
    <property type="match status" value="2"/>
</dbReference>
<dbReference type="InterPro" id="IPR051309">
    <property type="entry name" value="ABCF_ATPase"/>
</dbReference>
<feature type="compositionally biased region" description="Polar residues" evidence="3">
    <location>
        <begin position="490"/>
        <end position="516"/>
    </location>
</feature>
<evidence type="ECO:0000313" key="5">
    <source>
        <dbReference type="EMBL" id="AVG23494.1"/>
    </source>
</evidence>
<dbReference type="PROSITE" id="PS50893">
    <property type="entry name" value="ABC_TRANSPORTER_2"/>
    <property type="match status" value="2"/>
</dbReference>
<keyword evidence="1" id="KW-0547">Nucleotide-binding</keyword>
<dbReference type="GO" id="GO:0005524">
    <property type="term" value="F:ATP binding"/>
    <property type="evidence" value="ECO:0007669"/>
    <property type="project" value="UniProtKB-KW"/>
</dbReference>
<feature type="domain" description="ABC transporter" evidence="4">
    <location>
        <begin position="278"/>
        <end position="497"/>
    </location>
</feature>
<evidence type="ECO:0000256" key="1">
    <source>
        <dbReference type="ARBA" id="ARBA00022741"/>
    </source>
</evidence>
<dbReference type="Pfam" id="PF12848">
    <property type="entry name" value="ABC_tran_Xtn"/>
    <property type="match status" value="1"/>
</dbReference>
<sequence length="597" mass="66446">MYLEYPTREVFAGVSASLSAGDRIGIVGRNGEGKSTLLKLLAGRLQPDRGDVIARNGLRIGYVDQSDQLGGEHSVLQAVVGDVDDHQWARDPKVRDVLSGVLGDIDYDTPVSALSGGQTRRVSLASTLIHDWDVLMLDEPTNHLDIASVSWLAGHLKKRFAKNDSALLVVTHDRWFLDQVTDQTWEVNRQQISAYEGGYAAYVLQRMERGRQEQVRFARSQNLLRKELAWLRRGAPARTTKPKFRIEAAESLIATEPPPRDQVSLSRLATQRLGKTVLELDDVWAGYDDTDILRGVTWNIAPGERTGIVAANGQGKTTLLRVLEGSLQPTKGRIKRGKTVKIGSLDQRDGGLEPWWDKRVADLVADHKTSYVAGKAEYTPSYLLEQLGFGSATLSQHVSRLSGGQRRRLNILVQLLAEPNVLLLDEPTNDLDTDMLTALEDLLDSWPGTLIVVSHDRYLVERVTDQQYALIDGNLRHLPRGIDEYLQLRPTTSSNSSDTKNPADQSTHQPSSSTASPRLAPGSKEHRLAEKEQGQIERRLAKLQTERAALVEEMAVIDPKEWEPLSALTQQVDTIDQEISEREMRWLELVALLEPGA</sequence>
<dbReference type="SUPFAM" id="SSF52540">
    <property type="entry name" value="P-loop containing nucleoside triphosphate hydrolases"/>
    <property type="match status" value="2"/>
</dbReference>
<feature type="compositionally biased region" description="Basic and acidic residues" evidence="3">
    <location>
        <begin position="523"/>
        <end position="535"/>
    </location>
</feature>
<dbReference type="InterPro" id="IPR032781">
    <property type="entry name" value="ABC_tran_Xtn"/>
</dbReference>
<keyword evidence="2" id="KW-0067">ATP-binding</keyword>
<dbReference type="InterPro" id="IPR017871">
    <property type="entry name" value="ABC_transporter-like_CS"/>
</dbReference>
<evidence type="ECO:0000256" key="2">
    <source>
        <dbReference type="ARBA" id="ARBA00022840"/>
    </source>
</evidence>
<dbReference type="EMBL" id="CP026923">
    <property type="protein sequence ID" value="AVG23494.1"/>
    <property type="molecule type" value="Genomic_DNA"/>
</dbReference>
<protein>
    <submittedName>
        <fullName evidence="5">Double ATPase component of ABC transporter</fullName>
    </submittedName>
</protein>
<dbReference type="CDD" id="cd03221">
    <property type="entry name" value="ABCF_EF-3"/>
    <property type="match status" value="2"/>
</dbReference>
<dbReference type="Gene3D" id="3.40.50.300">
    <property type="entry name" value="P-loop containing nucleotide triphosphate hydrolases"/>
    <property type="match status" value="2"/>
</dbReference>
<dbReference type="PANTHER" id="PTHR42855">
    <property type="entry name" value="ABC TRANSPORTER ATP-BINDING SUBUNIT"/>
    <property type="match status" value="1"/>
</dbReference>
<dbReference type="AlphaFoldDB" id="A0A2L2BPB9"/>
<dbReference type="GO" id="GO:0016887">
    <property type="term" value="F:ATP hydrolysis activity"/>
    <property type="evidence" value="ECO:0007669"/>
    <property type="project" value="InterPro"/>
</dbReference>
<evidence type="ECO:0000256" key="3">
    <source>
        <dbReference type="SAM" id="MobiDB-lite"/>
    </source>
</evidence>
<proteinExistence type="predicted"/>
<reference evidence="5 6" key="1">
    <citation type="submission" date="2018-02" db="EMBL/GenBank/DDBJ databases">
        <title>Complete genome of the streamlined marine actinobacterium Pontimonas salivibrio CL-TW6 adapted to coastal planktonic lifestype.</title>
        <authorList>
            <person name="Cho B.C."/>
            <person name="Hardies S.C."/>
            <person name="Jang G.I."/>
            <person name="Hwang C.Y."/>
        </authorList>
    </citation>
    <scope>NUCLEOTIDE SEQUENCE [LARGE SCALE GENOMIC DNA]</scope>
    <source>
        <strain evidence="5 6">CL-TW6</strain>
    </source>
</reference>
<dbReference type="InterPro" id="IPR027417">
    <property type="entry name" value="P-loop_NTPase"/>
</dbReference>
<gene>
    <name evidence="5" type="ORF">C3B54_11501</name>
</gene>
<evidence type="ECO:0000259" key="4">
    <source>
        <dbReference type="PROSITE" id="PS50893"/>
    </source>
</evidence>
<dbReference type="KEGG" id="psai:C3B54_11501"/>
<organism evidence="5 6">
    <name type="scientific">Pontimonas salivibrio</name>
    <dbReference type="NCBI Taxonomy" id="1159327"/>
    <lineage>
        <taxon>Bacteria</taxon>
        <taxon>Bacillati</taxon>
        <taxon>Actinomycetota</taxon>
        <taxon>Actinomycetes</taxon>
        <taxon>Micrococcales</taxon>
        <taxon>Microbacteriaceae</taxon>
        <taxon>Pontimonas</taxon>
    </lineage>
</organism>
<feature type="region of interest" description="Disordered" evidence="3">
    <location>
        <begin position="490"/>
        <end position="535"/>
    </location>
</feature>
<accession>A0A2L2BPB9</accession>
<evidence type="ECO:0000313" key="6">
    <source>
        <dbReference type="Proteomes" id="UP000243077"/>
    </source>
</evidence>
<dbReference type="InterPro" id="IPR003439">
    <property type="entry name" value="ABC_transporter-like_ATP-bd"/>
</dbReference>
<feature type="domain" description="ABC transporter" evidence="4">
    <location>
        <begin position="1"/>
        <end position="214"/>
    </location>
</feature>
<dbReference type="PROSITE" id="PS00211">
    <property type="entry name" value="ABC_TRANSPORTER_1"/>
    <property type="match status" value="1"/>
</dbReference>
<name>A0A2L2BPB9_9MICO</name>
<dbReference type="Pfam" id="PF00005">
    <property type="entry name" value="ABC_tran"/>
    <property type="match status" value="2"/>
</dbReference>
<dbReference type="InterPro" id="IPR003593">
    <property type="entry name" value="AAA+_ATPase"/>
</dbReference>
<keyword evidence="6" id="KW-1185">Reference proteome</keyword>
<dbReference type="Proteomes" id="UP000243077">
    <property type="component" value="Chromosome"/>
</dbReference>
<dbReference type="PANTHER" id="PTHR42855:SF1">
    <property type="entry name" value="ABC TRANSPORTER DOMAIN-CONTAINING PROTEIN"/>
    <property type="match status" value="1"/>
</dbReference>